<feature type="transmembrane region" description="Helical" evidence="8">
    <location>
        <begin position="62"/>
        <end position="83"/>
    </location>
</feature>
<name>A0AAD2G0L1_9STRA</name>
<dbReference type="InterPro" id="IPR001054">
    <property type="entry name" value="A/G_cyclase"/>
</dbReference>
<feature type="domain" description="PDEase" evidence="10">
    <location>
        <begin position="760"/>
        <end position="993"/>
    </location>
</feature>
<feature type="domain" description="Guanylate cyclase" evidence="9">
    <location>
        <begin position="520"/>
        <end position="654"/>
    </location>
</feature>
<evidence type="ECO:0000256" key="4">
    <source>
        <dbReference type="ARBA" id="ARBA00022989"/>
    </source>
</evidence>
<dbReference type="GO" id="GO:0004383">
    <property type="term" value="F:guanylate cyclase activity"/>
    <property type="evidence" value="ECO:0007669"/>
    <property type="project" value="TreeGrafter"/>
</dbReference>
<dbReference type="EMBL" id="CAKOGP040001981">
    <property type="protein sequence ID" value="CAJ1959220.1"/>
    <property type="molecule type" value="Genomic_DNA"/>
</dbReference>
<dbReference type="CDD" id="cd07302">
    <property type="entry name" value="CHD"/>
    <property type="match status" value="1"/>
</dbReference>
<dbReference type="GO" id="GO:0001653">
    <property type="term" value="F:peptide receptor activity"/>
    <property type="evidence" value="ECO:0007669"/>
    <property type="project" value="TreeGrafter"/>
</dbReference>
<dbReference type="GO" id="GO:0000166">
    <property type="term" value="F:nucleotide binding"/>
    <property type="evidence" value="ECO:0007669"/>
    <property type="project" value="UniProtKB-KW"/>
</dbReference>
<comment type="subcellular location">
    <subcellularLocation>
        <location evidence="1">Membrane</location>
    </subcellularLocation>
</comment>
<dbReference type="GO" id="GO:0004016">
    <property type="term" value="F:adenylate cyclase activity"/>
    <property type="evidence" value="ECO:0007669"/>
    <property type="project" value="TreeGrafter"/>
</dbReference>
<feature type="region of interest" description="Disordered" evidence="7">
    <location>
        <begin position="716"/>
        <end position="738"/>
    </location>
</feature>
<gene>
    <name evidence="11" type="ORF">CYCCA115_LOCUS17641</name>
</gene>
<feature type="transmembrane region" description="Helical" evidence="8">
    <location>
        <begin position="427"/>
        <end position="452"/>
    </location>
</feature>
<keyword evidence="2 8" id="KW-0812">Transmembrane</keyword>
<dbReference type="SMART" id="SM00471">
    <property type="entry name" value="HDc"/>
    <property type="match status" value="1"/>
</dbReference>
<keyword evidence="3" id="KW-0547">Nucleotide-binding</keyword>
<evidence type="ECO:0000256" key="3">
    <source>
        <dbReference type="ARBA" id="ARBA00022741"/>
    </source>
</evidence>
<dbReference type="PANTHER" id="PTHR11920">
    <property type="entry name" value="GUANYLYL CYCLASE"/>
    <property type="match status" value="1"/>
</dbReference>
<comment type="caution">
    <text evidence="11">The sequence shown here is derived from an EMBL/GenBank/DDBJ whole genome shotgun (WGS) entry which is preliminary data.</text>
</comment>
<dbReference type="Gene3D" id="3.30.70.1230">
    <property type="entry name" value="Nucleotide cyclase"/>
    <property type="match status" value="1"/>
</dbReference>
<evidence type="ECO:0000256" key="2">
    <source>
        <dbReference type="ARBA" id="ARBA00022692"/>
    </source>
</evidence>
<keyword evidence="4 8" id="KW-1133">Transmembrane helix</keyword>
<dbReference type="Proteomes" id="UP001295423">
    <property type="component" value="Unassembled WGS sequence"/>
</dbReference>
<dbReference type="AlphaFoldDB" id="A0AAD2G0L1"/>
<evidence type="ECO:0000256" key="5">
    <source>
        <dbReference type="ARBA" id="ARBA00023136"/>
    </source>
</evidence>
<dbReference type="InterPro" id="IPR036971">
    <property type="entry name" value="PDEase_catalytic_dom_sf"/>
</dbReference>
<dbReference type="SUPFAM" id="SSF109604">
    <property type="entry name" value="HD-domain/PDEase-like"/>
    <property type="match status" value="1"/>
</dbReference>
<evidence type="ECO:0000256" key="7">
    <source>
        <dbReference type="SAM" id="MobiDB-lite"/>
    </source>
</evidence>
<dbReference type="SUPFAM" id="SSF55073">
    <property type="entry name" value="Nucleotide cyclase"/>
    <property type="match status" value="1"/>
</dbReference>
<evidence type="ECO:0000313" key="11">
    <source>
        <dbReference type="EMBL" id="CAJ1959220.1"/>
    </source>
</evidence>
<sequence length="1145" mass="129588">MVKGNDSKPDDNSYIKEFDSSASTTGISAFTSSSVASSSYESRYATPQVAIREQRDVRWSKVLVFCVLLMAVSAVATATYLIINDEEKAEFEYQFSGFASEIVTVARQKADQIFATMDVLSVTIASAAVATNSSWPFVSVPNWSYKLEALTTLIGGEEPIIAFSPIVEEYQRGMWSGYSTQEARRWYSESISAQKKNYTIELLMNGTLPFIHYYDVQNNFIPTPVMGPAPSLPAWEQYPLTTGHRNTMYTNYDMLQFPQVATLFHITNATRRPSMDFNTDIREAANSIMQPIFEGVDLESEDSKMVGVVWLTMKWLDYFQNLLVEGVDGIVIVLRSSCSRVRYESMDPSDQDPTNTVVSYLINGPNAEYLGAFDAHDSQYNALEVTKVLVDLDVDESKIPEGNCIPKLTLHLYPTEDFEARYLSNKALYYTGVVMLIFAFTSMVFLLYDYFVSRRQRMVMNRIIKQDKIVSNMFPTAIRERLYDAQKQRPQDDLMDPMDFEGQTNNLTEAPLADLFPNTTVMFADIAGFTAWSSAREPSQVFILLETIYGAFDKLAYRYGVFKVETVGDCYVAVGGLPEPDKDHMVAVARFARGCMKKMKEVTAKLEMTLGPDTSDLNLRIGMHSGQVTAGVLRGERSRFQLFGETMNTASRMESSGEPGCIQLSETTANLLMAAGLSKLVRPRSHKIQVKGKGEMQSYWLQTARQQRNPKMVPRLNCLSESGDENEEAPLAAGNDDDDWFWSQDSAEETTKSQRLVEWNLEILSTLLQQVIASRNGQVKSIESLSSMEHDIGKGSVVLDEFVPIVPLKRFDPEELRVRKATAQVHISETATLQLRLYLSNVMSMYRDNPFHNFEHASHVTASVKKLLMRIVDLDEGKVFRRDGSDRSVDLVNLAGHSYGITSDPMTQFAVVFSAIIHDLDHPGVPNAQLLKEQTRTAKLYQKSIAEQNSVDLAWGMLMSPEYDGLRACIYQTEEELFRFRQLVVNTVMATDIVDKGLQELRKARWETAFAETAPCTGHEGDVEREDCKATIVIEHLIQASDVSHTMQHWHIYKRWNEKFFMECYGAFKAGRADVDPSINWYKGEIGFFDFYVIPLAKKLHSCGVFGVSSHEYLNYAMANREEWVREGEKLVEEYLKICSSQWED</sequence>
<dbReference type="InterPro" id="IPR003607">
    <property type="entry name" value="HD/PDEase_dom"/>
</dbReference>
<dbReference type="InterPro" id="IPR029787">
    <property type="entry name" value="Nucleotide_cyclase"/>
</dbReference>
<dbReference type="Pfam" id="PF00233">
    <property type="entry name" value="PDEase_I"/>
    <property type="match status" value="1"/>
</dbReference>
<dbReference type="GO" id="GO:0035556">
    <property type="term" value="P:intracellular signal transduction"/>
    <property type="evidence" value="ECO:0007669"/>
    <property type="project" value="InterPro"/>
</dbReference>
<evidence type="ECO:0000256" key="1">
    <source>
        <dbReference type="ARBA" id="ARBA00004370"/>
    </source>
</evidence>
<dbReference type="Pfam" id="PF00211">
    <property type="entry name" value="Guanylate_cyc"/>
    <property type="match status" value="1"/>
</dbReference>
<proteinExistence type="predicted"/>
<evidence type="ECO:0000256" key="6">
    <source>
        <dbReference type="ARBA" id="ARBA00023239"/>
    </source>
</evidence>
<evidence type="ECO:0000259" key="10">
    <source>
        <dbReference type="PROSITE" id="PS51845"/>
    </source>
</evidence>
<keyword evidence="12" id="KW-1185">Reference proteome</keyword>
<keyword evidence="6" id="KW-0456">Lyase</keyword>
<dbReference type="GO" id="GO:0005886">
    <property type="term" value="C:plasma membrane"/>
    <property type="evidence" value="ECO:0007669"/>
    <property type="project" value="TreeGrafter"/>
</dbReference>
<protein>
    <recommendedName>
        <fullName evidence="13">Phosphodiesterase</fullName>
    </recommendedName>
</protein>
<evidence type="ECO:0000256" key="8">
    <source>
        <dbReference type="SAM" id="Phobius"/>
    </source>
</evidence>
<dbReference type="InterPro" id="IPR002073">
    <property type="entry name" value="PDEase_catalytic_dom"/>
</dbReference>
<evidence type="ECO:0000313" key="12">
    <source>
        <dbReference type="Proteomes" id="UP001295423"/>
    </source>
</evidence>
<reference evidence="11" key="1">
    <citation type="submission" date="2023-08" db="EMBL/GenBank/DDBJ databases">
        <authorList>
            <person name="Audoor S."/>
            <person name="Bilcke G."/>
        </authorList>
    </citation>
    <scope>NUCLEOTIDE SEQUENCE</scope>
</reference>
<dbReference type="SMART" id="SM00044">
    <property type="entry name" value="CYCc"/>
    <property type="match status" value="1"/>
</dbReference>
<dbReference type="PROSITE" id="PS50125">
    <property type="entry name" value="GUANYLATE_CYCLASE_2"/>
    <property type="match status" value="1"/>
</dbReference>
<accession>A0AAD2G0L1</accession>
<dbReference type="PANTHER" id="PTHR11920:SF335">
    <property type="entry name" value="GUANYLATE CYCLASE"/>
    <property type="match status" value="1"/>
</dbReference>
<dbReference type="InterPro" id="IPR050401">
    <property type="entry name" value="Cyclic_nucleotide_synthase"/>
</dbReference>
<dbReference type="GO" id="GO:0007168">
    <property type="term" value="P:receptor guanylyl cyclase signaling pathway"/>
    <property type="evidence" value="ECO:0007669"/>
    <property type="project" value="TreeGrafter"/>
</dbReference>
<dbReference type="PROSITE" id="PS51845">
    <property type="entry name" value="PDEASE_I_2"/>
    <property type="match status" value="1"/>
</dbReference>
<keyword evidence="5 8" id="KW-0472">Membrane</keyword>
<organism evidence="11 12">
    <name type="scientific">Cylindrotheca closterium</name>
    <dbReference type="NCBI Taxonomy" id="2856"/>
    <lineage>
        <taxon>Eukaryota</taxon>
        <taxon>Sar</taxon>
        <taxon>Stramenopiles</taxon>
        <taxon>Ochrophyta</taxon>
        <taxon>Bacillariophyta</taxon>
        <taxon>Bacillariophyceae</taxon>
        <taxon>Bacillariophycidae</taxon>
        <taxon>Bacillariales</taxon>
        <taxon>Bacillariaceae</taxon>
        <taxon>Cylindrotheca</taxon>
    </lineage>
</organism>
<dbReference type="Gene3D" id="1.10.1300.10">
    <property type="entry name" value="3'5'-cyclic nucleotide phosphodiesterase, catalytic domain"/>
    <property type="match status" value="1"/>
</dbReference>
<evidence type="ECO:0000259" key="9">
    <source>
        <dbReference type="PROSITE" id="PS50125"/>
    </source>
</evidence>
<dbReference type="GO" id="GO:0004114">
    <property type="term" value="F:3',5'-cyclic-nucleotide phosphodiesterase activity"/>
    <property type="evidence" value="ECO:0007669"/>
    <property type="project" value="InterPro"/>
</dbReference>
<evidence type="ECO:0008006" key="13">
    <source>
        <dbReference type="Google" id="ProtNLM"/>
    </source>
</evidence>